<name>A0A132NNN1_GIAIN</name>
<comment type="subcellular location">
    <subcellularLocation>
        <location evidence="1">Cell membrane</location>
        <topology evidence="1">Multi-pass membrane protein</topology>
    </subcellularLocation>
</comment>
<evidence type="ECO:0000256" key="1">
    <source>
        <dbReference type="ARBA" id="ARBA00004651"/>
    </source>
</evidence>
<feature type="transmembrane region" description="Helical" evidence="7">
    <location>
        <begin position="417"/>
        <end position="435"/>
    </location>
</feature>
<dbReference type="GO" id="GO:0005886">
    <property type="term" value="C:plasma membrane"/>
    <property type="evidence" value="ECO:0007669"/>
    <property type="project" value="UniProtKB-SubCell"/>
</dbReference>
<evidence type="ECO:0000256" key="4">
    <source>
        <dbReference type="ARBA" id="ARBA00022989"/>
    </source>
</evidence>
<evidence type="ECO:0000256" key="6">
    <source>
        <dbReference type="SAM" id="MobiDB-lite"/>
    </source>
</evidence>
<dbReference type="EMBL" id="JXTI01000193">
    <property type="protein sequence ID" value="KWX11402.1"/>
    <property type="molecule type" value="Genomic_DNA"/>
</dbReference>
<dbReference type="InterPro" id="IPR051327">
    <property type="entry name" value="MATE_MepA_subfamily"/>
</dbReference>
<sequence>MADDYDSSDDASSDFSSSVASSMIDGKIFQLSTEPVHSLLWKHAGASIVSSFLAIVAKMTIYVQIFYYSGFRPISLFATYQPIIALLCQHPILAFAKASAGFIGNALAQMQIQIANVYYSHYFFIAAIWALLVPLLFTSWYQPLTRFITMAATSAISFSTPYFALMTGMSTIFNIVTIGISPFARLENRTFMDTVRSGLLSVLSVLFCSISYYIAYMYGMTANEGGLAAAGSGVILAHFFVSIWLTMLVFRKTVLQVTLKGGLKFSTKRLFPLNGRIVLKVFLIGTLHWFLESIDDALAAMIYIFYGAKYTDRNSMHARRIGFYNYLLMREAANVINSGLQTGFATTSNYNLVLRKYSRMYKAMLFTFMFMTISSTVICVVLGPLSNLLFLAIQPRFRESSDNITLLQKYIKQTGKLAFITPAFMPAYYIMTVLAQLEGRSLLSILLPIPRIMTTLVILIITATMNGDQGDYLLPFPVGDAASAIVGICMFVYSVGRYKVLSRMDDPDTVQAESNGKTTSTNKPVSETRPPERMLGSGSSLGESGTVRSESTSSNSASRGRGWESSSNPE</sequence>
<dbReference type="VEuPathDB" id="GiardiaDB:QR46_4642"/>
<evidence type="ECO:0000256" key="5">
    <source>
        <dbReference type="ARBA" id="ARBA00023136"/>
    </source>
</evidence>
<gene>
    <name evidence="8" type="ORF">QR46_4642</name>
</gene>
<evidence type="ECO:0000256" key="2">
    <source>
        <dbReference type="ARBA" id="ARBA00022475"/>
    </source>
</evidence>
<feature type="transmembrane region" description="Helical" evidence="7">
    <location>
        <begin position="161"/>
        <end position="183"/>
    </location>
</feature>
<feature type="transmembrane region" description="Helical" evidence="7">
    <location>
        <begin position="442"/>
        <end position="461"/>
    </location>
</feature>
<dbReference type="PANTHER" id="PTHR43823:SF3">
    <property type="entry name" value="MULTIDRUG EXPORT PROTEIN MEPA"/>
    <property type="match status" value="1"/>
</dbReference>
<comment type="caution">
    <text evidence="8">The sequence shown here is derived from an EMBL/GenBank/DDBJ whole genome shotgun (WGS) entry which is preliminary data.</text>
</comment>
<feature type="transmembrane region" description="Helical" evidence="7">
    <location>
        <begin position="365"/>
        <end position="393"/>
    </location>
</feature>
<keyword evidence="2" id="KW-1003">Cell membrane</keyword>
<feature type="transmembrane region" description="Helical" evidence="7">
    <location>
        <begin position="117"/>
        <end position="141"/>
    </location>
</feature>
<evidence type="ECO:0000256" key="7">
    <source>
        <dbReference type="SAM" id="Phobius"/>
    </source>
</evidence>
<dbReference type="PANTHER" id="PTHR43823">
    <property type="entry name" value="SPORULATION PROTEIN YKVU"/>
    <property type="match status" value="1"/>
</dbReference>
<keyword evidence="5 7" id="KW-0472">Membrane</keyword>
<accession>A0A132NNN1</accession>
<feature type="transmembrane region" description="Helical" evidence="7">
    <location>
        <begin position="227"/>
        <end position="250"/>
    </location>
</feature>
<evidence type="ECO:0000256" key="3">
    <source>
        <dbReference type="ARBA" id="ARBA00022692"/>
    </source>
</evidence>
<feature type="compositionally biased region" description="Polar residues" evidence="6">
    <location>
        <begin position="511"/>
        <end position="525"/>
    </location>
</feature>
<dbReference type="Proteomes" id="UP000070089">
    <property type="component" value="Unassembled WGS sequence"/>
</dbReference>
<feature type="transmembrane region" description="Helical" evidence="7">
    <location>
        <begin position="48"/>
        <end position="68"/>
    </location>
</feature>
<feature type="region of interest" description="Disordered" evidence="6">
    <location>
        <begin position="508"/>
        <end position="570"/>
    </location>
</feature>
<keyword evidence="4 7" id="KW-1133">Transmembrane helix</keyword>
<feature type="transmembrane region" description="Helical" evidence="7">
    <location>
        <begin position="195"/>
        <end position="215"/>
    </location>
</feature>
<reference evidence="8 9" key="1">
    <citation type="journal article" date="2015" name="Mol. Biochem. Parasitol.">
        <title>Identification of polymorphic genes for use in assemblage B genotyping assays through comparative genomics of multiple assemblage B Giardia duodenalis isolates.</title>
        <authorList>
            <person name="Wielinga C."/>
            <person name="Thompson R.C."/>
            <person name="Monis P."/>
            <person name="Ryan U."/>
        </authorList>
    </citation>
    <scope>NUCLEOTIDE SEQUENCE [LARGE SCALE GENOMIC DNA]</scope>
    <source>
        <strain evidence="8 9">BAH15c1</strain>
    </source>
</reference>
<evidence type="ECO:0000313" key="8">
    <source>
        <dbReference type="EMBL" id="KWX11402.1"/>
    </source>
</evidence>
<dbReference type="AlphaFoldDB" id="A0A132NNN1"/>
<feature type="compositionally biased region" description="Low complexity" evidence="6">
    <location>
        <begin position="535"/>
        <end position="560"/>
    </location>
</feature>
<evidence type="ECO:0000313" key="9">
    <source>
        <dbReference type="Proteomes" id="UP000070089"/>
    </source>
</evidence>
<proteinExistence type="predicted"/>
<dbReference type="OrthoDB" id="10255954at2759"/>
<protein>
    <submittedName>
        <fullName evidence="8">DinF protein</fullName>
    </submittedName>
</protein>
<organism evidence="8 9">
    <name type="scientific">Giardia duodenalis assemblage B</name>
    <dbReference type="NCBI Taxonomy" id="1394984"/>
    <lineage>
        <taxon>Eukaryota</taxon>
        <taxon>Metamonada</taxon>
        <taxon>Diplomonadida</taxon>
        <taxon>Hexamitidae</taxon>
        <taxon>Giardiinae</taxon>
        <taxon>Giardia</taxon>
    </lineage>
</organism>
<feature type="transmembrane region" description="Helical" evidence="7">
    <location>
        <begin position="473"/>
        <end position="495"/>
    </location>
</feature>
<keyword evidence="3 7" id="KW-0812">Transmembrane</keyword>
<feature type="transmembrane region" description="Helical" evidence="7">
    <location>
        <begin position="74"/>
        <end position="96"/>
    </location>
</feature>